<organism evidence="2 3">
    <name type="scientific">Glossina austeni</name>
    <name type="common">Savannah tsetse fly</name>
    <dbReference type="NCBI Taxonomy" id="7395"/>
    <lineage>
        <taxon>Eukaryota</taxon>
        <taxon>Metazoa</taxon>
        <taxon>Ecdysozoa</taxon>
        <taxon>Arthropoda</taxon>
        <taxon>Hexapoda</taxon>
        <taxon>Insecta</taxon>
        <taxon>Pterygota</taxon>
        <taxon>Neoptera</taxon>
        <taxon>Endopterygota</taxon>
        <taxon>Diptera</taxon>
        <taxon>Brachycera</taxon>
        <taxon>Muscomorpha</taxon>
        <taxon>Hippoboscoidea</taxon>
        <taxon>Glossinidae</taxon>
        <taxon>Glossina</taxon>
    </lineage>
</organism>
<keyword evidence="1" id="KW-1133">Transmembrane helix</keyword>
<proteinExistence type="predicted"/>
<dbReference type="VEuPathDB" id="VectorBase:GAUT001057"/>
<accession>A0A1A9UDP3</accession>
<keyword evidence="1" id="KW-0812">Transmembrane</keyword>
<evidence type="ECO:0000256" key="1">
    <source>
        <dbReference type="SAM" id="Phobius"/>
    </source>
</evidence>
<reference evidence="2" key="1">
    <citation type="submission" date="2020-05" db="UniProtKB">
        <authorList>
            <consortium name="EnsemblMetazoa"/>
        </authorList>
    </citation>
    <scope>IDENTIFICATION</scope>
    <source>
        <strain evidence="2">TTRI</strain>
    </source>
</reference>
<dbReference type="Proteomes" id="UP000078200">
    <property type="component" value="Unassembled WGS sequence"/>
</dbReference>
<feature type="transmembrane region" description="Helical" evidence="1">
    <location>
        <begin position="47"/>
        <end position="68"/>
    </location>
</feature>
<evidence type="ECO:0000313" key="3">
    <source>
        <dbReference type="Proteomes" id="UP000078200"/>
    </source>
</evidence>
<evidence type="ECO:0000313" key="2">
    <source>
        <dbReference type="EnsemblMetazoa" id="GAUT001057-PA"/>
    </source>
</evidence>
<keyword evidence="3" id="KW-1185">Reference proteome</keyword>
<dbReference type="EnsemblMetazoa" id="GAUT001057-RA">
    <property type="protein sequence ID" value="GAUT001057-PA"/>
    <property type="gene ID" value="GAUT001057"/>
</dbReference>
<dbReference type="AlphaFoldDB" id="A0A1A9UDP3"/>
<name>A0A1A9UDP3_GLOAU</name>
<keyword evidence="1" id="KW-0472">Membrane</keyword>
<protein>
    <submittedName>
        <fullName evidence="2">Uncharacterized protein</fullName>
    </submittedName>
</protein>
<sequence length="83" mass="9974">MYVFAKQTRWHTNYMHCKSEHYRKLPGIWKGDLKKDFVTMYNHENAFLNKLFVTLLLTINPVLIIGLFRNSSHNMPKTNTIFR</sequence>